<dbReference type="OMA" id="CISHTSE"/>
<dbReference type="Proteomes" id="UP000238479">
    <property type="component" value="Chromosome 4"/>
</dbReference>
<keyword evidence="3" id="KW-1185">Reference proteome</keyword>
<feature type="domain" description="F-box" evidence="1">
    <location>
        <begin position="12"/>
        <end position="62"/>
    </location>
</feature>
<dbReference type="InterPro" id="IPR053781">
    <property type="entry name" value="F-box_AtFBL13-like"/>
</dbReference>
<dbReference type="STRING" id="74649.A0A2P6QWT9"/>
<evidence type="ECO:0000313" key="3">
    <source>
        <dbReference type="Proteomes" id="UP000238479"/>
    </source>
</evidence>
<evidence type="ECO:0000313" key="2">
    <source>
        <dbReference type="EMBL" id="PRQ38653.1"/>
    </source>
</evidence>
<dbReference type="Pfam" id="PF08387">
    <property type="entry name" value="FBD"/>
    <property type="match status" value="1"/>
</dbReference>
<dbReference type="PANTHER" id="PTHR31900:SF34">
    <property type="entry name" value="EMB|CAB62440.1-RELATED"/>
    <property type="match status" value="1"/>
</dbReference>
<dbReference type="Gene3D" id="1.20.1280.50">
    <property type="match status" value="1"/>
</dbReference>
<reference evidence="2 3" key="1">
    <citation type="journal article" date="2018" name="Nat. Genet.">
        <title>The Rosa genome provides new insights in the design of modern roses.</title>
        <authorList>
            <person name="Bendahmane M."/>
        </authorList>
    </citation>
    <scope>NUCLEOTIDE SEQUENCE [LARGE SCALE GENOMIC DNA]</scope>
    <source>
        <strain evidence="3">cv. Old Blush</strain>
    </source>
</reference>
<name>A0A2P6QWT9_ROSCH</name>
<dbReference type="SMART" id="SM00579">
    <property type="entry name" value="FBD"/>
    <property type="match status" value="1"/>
</dbReference>
<proteinExistence type="predicted"/>
<organism evidence="2 3">
    <name type="scientific">Rosa chinensis</name>
    <name type="common">China rose</name>
    <dbReference type="NCBI Taxonomy" id="74649"/>
    <lineage>
        <taxon>Eukaryota</taxon>
        <taxon>Viridiplantae</taxon>
        <taxon>Streptophyta</taxon>
        <taxon>Embryophyta</taxon>
        <taxon>Tracheophyta</taxon>
        <taxon>Spermatophyta</taxon>
        <taxon>Magnoliopsida</taxon>
        <taxon>eudicotyledons</taxon>
        <taxon>Gunneridae</taxon>
        <taxon>Pentapetalae</taxon>
        <taxon>rosids</taxon>
        <taxon>fabids</taxon>
        <taxon>Rosales</taxon>
        <taxon>Rosaceae</taxon>
        <taxon>Rosoideae</taxon>
        <taxon>Rosoideae incertae sedis</taxon>
        <taxon>Rosa</taxon>
    </lineage>
</organism>
<dbReference type="PANTHER" id="PTHR31900">
    <property type="entry name" value="F-BOX/RNI SUPERFAMILY PROTEIN-RELATED"/>
    <property type="match status" value="1"/>
</dbReference>
<dbReference type="SUPFAM" id="SSF52047">
    <property type="entry name" value="RNI-like"/>
    <property type="match status" value="1"/>
</dbReference>
<dbReference type="InterPro" id="IPR006566">
    <property type="entry name" value="FBD"/>
</dbReference>
<protein>
    <submittedName>
        <fullName evidence="2">Putative F-box domain, FBD domain, leucine-rich repeat domain, L domain-containing protein</fullName>
    </submittedName>
</protein>
<dbReference type="AlphaFoldDB" id="A0A2P6QWT9"/>
<dbReference type="InterPro" id="IPR050232">
    <property type="entry name" value="FBL13/AtMIF1-like"/>
</dbReference>
<dbReference type="InterPro" id="IPR036047">
    <property type="entry name" value="F-box-like_dom_sf"/>
</dbReference>
<dbReference type="Pfam" id="PF00646">
    <property type="entry name" value="F-box"/>
    <property type="match status" value="1"/>
</dbReference>
<dbReference type="InterPro" id="IPR001810">
    <property type="entry name" value="F-box_dom"/>
</dbReference>
<comment type="caution">
    <text evidence="2">The sequence shown here is derived from an EMBL/GenBank/DDBJ whole genome shotgun (WGS) entry which is preliminary data.</text>
</comment>
<accession>A0A2P6QWT9</accession>
<sequence length="398" mass="45314">MDSKSELVAGVEDRMSQLPDELICHILSFLPTVESVKTIVLSKRWNKLWNSVNMLDIDYIRDFGGTCYVDFVKFVDGALSVHDWSNIKKFRLSCPGVFYDDDYRIIYAIPTSGCFSSLKSLNLLLLYQDSPSIEKLITNCCPVVEDLEIRGDIMLPHDISIFNISAPNLKKLTVDFDLSIKGRSSNVLIKAPKLESLYFKRKHLPYSAYTLENPESLNSAVIDVAECLSGRANGVMTELLAGLSGVKDLYIRAAFLETCNLPADFSILNKLELILYHNSYREYVTKFLNKSPNLEYLVLELDNKYLQEGQSFTPPEFVPVCLSSHLKKMYMRGFSGRWGELEVLKYLLRYGEVLNELAISSHPTLGHRKEESLYKEILQFPWASRTCEVKFLSSLLSS</sequence>
<dbReference type="CDD" id="cd22160">
    <property type="entry name" value="F-box_AtFBL13-like"/>
    <property type="match status" value="1"/>
</dbReference>
<dbReference type="SMART" id="SM00256">
    <property type="entry name" value="FBOX"/>
    <property type="match status" value="1"/>
</dbReference>
<dbReference type="SUPFAM" id="SSF81383">
    <property type="entry name" value="F-box domain"/>
    <property type="match status" value="1"/>
</dbReference>
<dbReference type="PROSITE" id="PS50181">
    <property type="entry name" value="FBOX"/>
    <property type="match status" value="1"/>
</dbReference>
<dbReference type="Gramene" id="PRQ38653">
    <property type="protein sequence ID" value="PRQ38653"/>
    <property type="gene ID" value="RchiOBHm_Chr4g0416371"/>
</dbReference>
<dbReference type="EMBL" id="PDCK01000042">
    <property type="protein sequence ID" value="PRQ38653.1"/>
    <property type="molecule type" value="Genomic_DNA"/>
</dbReference>
<evidence type="ECO:0000259" key="1">
    <source>
        <dbReference type="PROSITE" id="PS50181"/>
    </source>
</evidence>
<gene>
    <name evidence="2" type="ORF">RchiOBHm_Chr4g0416371</name>
</gene>